<comment type="caution">
    <text evidence="1">The sequence shown here is derived from an EMBL/GenBank/DDBJ whole genome shotgun (WGS) entry which is preliminary data.</text>
</comment>
<organism evidence="1 2">
    <name type="scientific">Edaphobacter modestus</name>
    <dbReference type="NCBI Taxonomy" id="388466"/>
    <lineage>
        <taxon>Bacteria</taxon>
        <taxon>Pseudomonadati</taxon>
        <taxon>Acidobacteriota</taxon>
        <taxon>Terriglobia</taxon>
        <taxon>Terriglobales</taxon>
        <taxon>Acidobacteriaceae</taxon>
        <taxon>Edaphobacter</taxon>
    </lineage>
</organism>
<dbReference type="AlphaFoldDB" id="A0A4Q7YQ84"/>
<dbReference type="SUPFAM" id="SSF55073">
    <property type="entry name" value="Nucleotide cyclase"/>
    <property type="match status" value="1"/>
</dbReference>
<proteinExistence type="predicted"/>
<evidence type="ECO:0000313" key="1">
    <source>
        <dbReference type="EMBL" id="RZU39304.1"/>
    </source>
</evidence>
<reference evidence="1 2" key="1">
    <citation type="submission" date="2019-02" db="EMBL/GenBank/DDBJ databases">
        <title>Genomic Encyclopedia of Archaeal and Bacterial Type Strains, Phase II (KMG-II): from individual species to whole genera.</title>
        <authorList>
            <person name="Goeker M."/>
        </authorList>
    </citation>
    <scope>NUCLEOTIDE SEQUENCE [LARGE SCALE GENOMIC DNA]</scope>
    <source>
        <strain evidence="1 2">DSM 18101</strain>
    </source>
</reference>
<keyword evidence="2" id="KW-1185">Reference proteome</keyword>
<dbReference type="Proteomes" id="UP000292958">
    <property type="component" value="Unassembled WGS sequence"/>
</dbReference>
<dbReference type="RefSeq" id="WP_130417531.1">
    <property type="nucleotide sequence ID" value="NZ_SHKW01000001.1"/>
</dbReference>
<dbReference type="InterPro" id="IPR029787">
    <property type="entry name" value="Nucleotide_cyclase"/>
</dbReference>
<dbReference type="Gene3D" id="3.30.70.1230">
    <property type="entry name" value="Nucleotide cyclase"/>
    <property type="match status" value="1"/>
</dbReference>
<accession>A0A4Q7YQ84</accession>
<protein>
    <submittedName>
        <fullName evidence="1">Adenylate/guanylate cyclase family protein</fullName>
    </submittedName>
</protein>
<dbReference type="OrthoDB" id="9785312at2"/>
<evidence type="ECO:0000313" key="2">
    <source>
        <dbReference type="Proteomes" id="UP000292958"/>
    </source>
</evidence>
<dbReference type="EMBL" id="SHKW01000001">
    <property type="protein sequence ID" value="RZU39304.1"/>
    <property type="molecule type" value="Genomic_DNA"/>
</dbReference>
<gene>
    <name evidence="1" type="ORF">BDD14_0673</name>
</gene>
<sequence>MSLKSELEEAVQGIFKSSWTIRDGTVVPDADTVKLTNDAVKLTGTVLYADMADSTKMVDHSTSQRSAESYKAFLHCAAKIIRGEGGTITAYDGDRIMAVFLGNSKNSDAVRAAMKIRFASRDIINPAKIAQYADDPYPVVQAIGIDTSSLFVANSGVRGAKDLVWVGRAANHAAKMAALPESYVYISADVYGRLNDRSKFSGGVDMWEARTWTAFDSRTIYRSSYYWKFD</sequence>
<name>A0A4Q7YQ84_9BACT</name>